<feature type="transmembrane region" description="Helical" evidence="1">
    <location>
        <begin position="42"/>
        <end position="62"/>
    </location>
</feature>
<feature type="transmembrane region" description="Helical" evidence="1">
    <location>
        <begin position="130"/>
        <end position="150"/>
    </location>
</feature>
<comment type="caution">
    <text evidence="2">The sequence shown here is derived from an EMBL/GenBank/DDBJ whole genome shotgun (WGS) entry which is preliminary data.</text>
</comment>
<evidence type="ECO:0000313" key="3">
    <source>
        <dbReference type="Proteomes" id="UP001596113"/>
    </source>
</evidence>
<dbReference type="RefSeq" id="WP_378130393.1">
    <property type="nucleotide sequence ID" value="NZ_JBHSMI010000009.1"/>
</dbReference>
<dbReference type="InterPro" id="IPR036259">
    <property type="entry name" value="MFS_trans_sf"/>
</dbReference>
<keyword evidence="1" id="KW-0812">Transmembrane</keyword>
<feature type="transmembrane region" description="Helical" evidence="1">
    <location>
        <begin position="275"/>
        <end position="292"/>
    </location>
</feature>
<sequence>MSKDMRKLLIMNTISSIVAIYNGIFINLYIWEHEHSITEVSLYNMSMFVFWGISFLTATKLLSRFSIRLPLAVSAICGAAAFAYLMAFELDNRMLWIALLGLPVGGMFGFSSASQNVSLTLRGRGAEFSAYFSVMMIISQVLAMAVPFAAAQVINGFGYAGSFGLMLSFVALMLGFSAFMPRITLAGATGEPRDPERGKFRFRAAFGYPGSKWILLSILVSGIFLQFQNLFTLLFTFTVTQDKLLIALLNMLYTCCSLLGLLLYRKVKSVDETKWLWFGMSLMAVGFVIVLFREPAALILSNVLTSFGMFFFSTVWNAQQFRFIQHAEPNGRASFLVWRECTLVVTRCVLLGLTLPLKNMGGAGFAFVVSVTIVCVMLIPLFQQRAMRAAGKRRL</sequence>
<organism evidence="2 3">
    <name type="scientific">Cohnella soli</name>
    <dbReference type="NCBI Taxonomy" id="425005"/>
    <lineage>
        <taxon>Bacteria</taxon>
        <taxon>Bacillati</taxon>
        <taxon>Bacillota</taxon>
        <taxon>Bacilli</taxon>
        <taxon>Bacillales</taxon>
        <taxon>Paenibacillaceae</taxon>
        <taxon>Cohnella</taxon>
    </lineage>
</organism>
<feature type="transmembrane region" description="Helical" evidence="1">
    <location>
        <begin position="244"/>
        <end position="263"/>
    </location>
</feature>
<feature type="transmembrane region" description="Helical" evidence="1">
    <location>
        <begin position="156"/>
        <end position="176"/>
    </location>
</feature>
<feature type="transmembrane region" description="Helical" evidence="1">
    <location>
        <begin position="363"/>
        <end position="382"/>
    </location>
</feature>
<keyword evidence="1" id="KW-1133">Transmembrane helix</keyword>
<dbReference type="EMBL" id="JBHSMI010000009">
    <property type="protein sequence ID" value="MFC5402191.1"/>
    <property type="molecule type" value="Genomic_DNA"/>
</dbReference>
<keyword evidence="1" id="KW-0472">Membrane</keyword>
<dbReference type="Proteomes" id="UP001596113">
    <property type="component" value="Unassembled WGS sequence"/>
</dbReference>
<dbReference type="SUPFAM" id="SSF103473">
    <property type="entry name" value="MFS general substrate transporter"/>
    <property type="match status" value="1"/>
</dbReference>
<feature type="transmembrane region" description="Helical" evidence="1">
    <location>
        <begin position="69"/>
        <end position="88"/>
    </location>
</feature>
<evidence type="ECO:0000313" key="2">
    <source>
        <dbReference type="EMBL" id="MFC5402191.1"/>
    </source>
</evidence>
<name>A0ABW0HLW6_9BACL</name>
<feature type="transmembrane region" description="Helical" evidence="1">
    <location>
        <begin position="9"/>
        <end position="30"/>
    </location>
</feature>
<gene>
    <name evidence="2" type="ORF">ACFPOF_05520</name>
</gene>
<evidence type="ECO:0000256" key="1">
    <source>
        <dbReference type="SAM" id="Phobius"/>
    </source>
</evidence>
<keyword evidence="3" id="KW-1185">Reference proteome</keyword>
<protein>
    <submittedName>
        <fullName evidence="2">MFS transporter</fullName>
    </submittedName>
</protein>
<feature type="transmembrane region" description="Helical" evidence="1">
    <location>
        <begin position="94"/>
        <end position="110"/>
    </location>
</feature>
<feature type="transmembrane region" description="Helical" evidence="1">
    <location>
        <begin position="336"/>
        <end position="357"/>
    </location>
</feature>
<feature type="transmembrane region" description="Helical" evidence="1">
    <location>
        <begin position="213"/>
        <end position="238"/>
    </location>
</feature>
<proteinExistence type="predicted"/>
<accession>A0ABW0HLW6</accession>
<reference evidence="3" key="1">
    <citation type="journal article" date="2019" name="Int. J. Syst. Evol. Microbiol.">
        <title>The Global Catalogue of Microorganisms (GCM) 10K type strain sequencing project: providing services to taxonomists for standard genome sequencing and annotation.</title>
        <authorList>
            <consortium name="The Broad Institute Genomics Platform"/>
            <consortium name="The Broad Institute Genome Sequencing Center for Infectious Disease"/>
            <person name="Wu L."/>
            <person name="Ma J."/>
        </authorList>
    </citation>
    <scope>NUCLEOTIDE SEQUENCE [LARGE SCALE GENOMIC DNA]</scope>
    <source>
        <strain evidence="3">CGMCC 1.18575</strain>
    </source>
</reference>
<feature type="transmembrane region" description="Helical" evidence="1">
    <location>
        <begin position="298"/>
        <end position="316"/>
    </location>
</feature>
<dbReference type="Gene3D" id="1.20.1250.20">
    <property type="entry name" value="MFS general substrate transporter like domains"/>
    <property type="match status" value="1"/>
</dbReference>